<evidence type="ECO:0000256" key="9">
    <source>
        <dbReference type="ARBA" id="ARBA00023012"/>
    </source>
</evidence>
<dbReference type="EMBL" id="WTYK01000005">
    <property type="protein sequence ID" value="MXP42021.1"/>
    <property type="molecule type" value="Genomic_DNA"/>
</dbReference>
<dbReference type="InterPro" id="IPR036890">
    <property type="entry name" value="HATPase_C_sf"/>
</dbReference>
<dbReference type="InterPro" id="IPR005467">
    <property type="entry name" value="His_kinase_dom"/>
</dbReference>
<dbReference type="Pfam" id="PF00512">
    <property type="entry name" value="HisKA"/>
    <property type="match status" value="1"/>
</dbReference>
<keyword evidence="15" id="KW-1185">Reference proteome</keyword>
<dbReference type="Gene3D" id="3.30.565.10">
    <property type="entry name" value="Histidine kinase-like ATPase, C-terminal domain"/>
    <property type="match status" value="1"/>
</dbReference>
<dbReference type="EC" id="2.7.13.3" evidence="3"/>
<evidence type="ECO:0000259" key="13">
    <source>
        <dbReference type="PROSITE" id="PS50885"/>
    </source>
</evidence>
<dbReference type="InterPro" id="IPR003660">
    <property type="entry name" value="HAMP_dom"/>
</dbReference>
<feature type="transmembrane region" description="Helical" evidence="11">
    <location>
        <begin position="58"/>
        <end position="80"/>
    </location>
</feature>
<evidence type="ECO:0000256" key="8">
    <source>
        <dbReference type="ARBA" id="ARBA00022989"/>
    </source>
</evidence>
<keyword evidence="7" id="KW-0418">Kinase</keyword>
<dbReference type="PRINTS" id="PR00344">
    <property type="entry name" value="BCTRLSENSOR"/>
</dbReference>
<reference evidence="14 15" key="1">
    <citation type="submission" date="2019-12" db="EMBL/GenBank/DDBJ databases">
        <title>Genomic-based taxomic classification of the family Erythrobacteraceae.</title>
        <authorList>
            <person name="Xu L."/>
        </authorList>
    </citation>
    <scope>NUCLEOTIDE SEQUENCE [LARGE SCALE GENOMIC DNA]</scope>
    <source>
        <strain evidence="14 15">MCCC 1K02066</strain>
    </source>
</reference>
<evidence type="ECO:0000256" key="4">
    <source>
        <dbReference type="ARBA" id="ARBA00022553"/>
    </source>
</evidence>
<evidence type="ECO:0000256" key="3">
    <source>
        <dbReference type="ARBA" id="ARBA00012438"/>
    </source>
</evidence>
<dbReference type="SUPFAM" id="SSF158472">
    <property type="entry name" value="HAMP domain-like"/>
    <property type="match status" value="1"/>
</dbReference>
<dbReference type="CDD" id="cd00075">
    <property type="entry name" value="HATPase"/>
    <property type="match status" value="1"/>
</dbReference>
<evidence type="ECO:0000259" key="12">
    <source>
        <dbReference type="PROSITE" id="PS50109"/>
    </source>
</evidence>
<dbReference type="SUPFAM" id="SSF55874">
    <property type="entry name" value="ATPase domain of HSP90 chaperone/DNA topoisomerase II/histidine kinase"/>
    <property type="match status" value="1"/>
</dbReference>
<protein>
    <recommendedName>
        <fullName evidence="3">histidine kinase</fullName>
        <ecNumber evidence="3">2.7.13.3</ecNumber>
    </recommendedName>
</protein>
<dbReference type="PROSITE" id="PS50109">
    <property type="entry name" value="HIS_KIN"/>
    <property type="match status" value="1"/>
</dbReference>
<keyword evidence="5" id="KW-0808">Transferase</keyword>
<feature type="domain" description="Histidine kinase" evidence="12">
    <location>
        <begin position="143"/>
        <end position="354"/>
    </location>
</feature>
<dbReference type="InterPro" id="IPR003594">
    <property type="entry name" value="HATPase_dom"/>
</dbReference>
<dbReference type="CDD" id="cd06225">
    <property type="entry name" value="HAMP"/>
    <property type="match status" value="1"/>
</dbReference>
<evidence type="ECO:0000256" key="10">
    <source>
        <dbReference type="ARBA" id="ARBA00023136"/>
    </source>
</evidence>
<dbReference type="InterPro" id="IPR003661">
    <property type="entry name" value="HisK_dim/P_dom"/>
</dbReference>
<evidence type="ECO:0000256" key="5">
    <source>
        <dbReference type="ARBA" id="ARBA00022679"/>
    </source>
</evidence>
<feature type="transmembrane region" description="Helical" evidence="11">
    <location>
        <begin position="12"/>
        <end position="38"/>
    </location>
</feature>
<evidence type="ECO:0000256" key="7">
    <source>
        <dbReference type="ARBA" id="ARBA00022777"/>
    </source>
</evidence>
<comment type="caution">
    <text evidence="14">The sequence shown here is derived from an EMBL/GenBank/DDBJ whole genome shotgun (WGS) entry which is preliminary data.</text>
</comment>
<dbReference type="InterPro" id="IPR050428">
    <property type="entry name" value="TCS_sensor_his_kinase"/>
</dbReference>
<dbReference type="SMART" id="SM00387">
    <property type="entry name" value="HATPase_c"/>
    <property type="match status" value="1"/>
</dbReference>
<name>A0A6I4UTC1_9SPHN</name>
<keyword evidence="6 11" id="KW-0812">Transmembrane</keyword>
<comment type="subcellular location">
    <subcellularLocation>
        <location evidence="2">Membrane</location>
    </subcellularLocation>
</comment>
<dbReference type="InterPro" id="IPR036097">
    <property type="entry name" value="HisK_dim/P_sf"/>
</dbReference>
<dbReference type="Pfam" id="PF00672">
    <property type="entry name" value="HAMP"/>
    <property type="match status" value="1"/>
</dbReference>
<dbReference type="CDD" id="cd00082">
    <property type="entry name" value="HisKA"/>
    <property type="match status" value="1"/>
</dbReference>
<evidence type="ECO:0000256" key="1">
    <source>
        <dbReference type="ARBA" id="ARBA00000085"/>
    </source>
</evidence>
<dbReference type="Pfam" id="PF02518">
    <property type="entry name" value="HATPase_c"/>
    <property type="match status" value="1"/>
</dbReference>
<dbReference type="OrthoDB" id="9804645at2"/>
<dbReference type="Gene3D" id="1.10.287.130">
    <property type="match status" value="1"/>
</dbReference>
<evidence type="ECO:0000313" key="14">
    <source>
        <dbReference type="EMBL" id="MXP42021.1"/>
    </source>
</evidence>
<dbReference type="SMART" id="SM00388">
    <property type="entry name" value="HisKA"/>
    <property type="match status" value="1"/>
</dbReference>
<keyword evidence="9" id="KW-0902">Two-component regulatory system</keyword>
<evidence type="ECO:0000256" key="2">
    <source>
        <dbReference type="ARBA" id="ARBA00004370"/>
    </source>
</evidence>
<sequence>MSHRHDLGRQLAASMAMIAMAMLFLTFVTFYVVYAILALADSPLIPSESSLTPTRWEFLTLAGLCVIGLTIASRSAVALARRIVAPLHSMGRAARSIADGDLSARAESQSGAIGETAMLIEDFNAMAERLERAAMDIVTWNAQIAHELRTPLTILKGRLQGMADGVFVADEAMIRRLLAQVEGLGRLVEDLRIVSLVESERLGLELADVDLASEIEDLILLVKPALDKAGFSLELQLARGKARVDTARVRQAILALIDNAQRYADPGPLRIELRLTDDDVDLRVIDPGPGMPASFAQDAFRLFTRSDDAAARHRSGSGLGLAVVEAIARAHGGTASYQPSGKGSAFIMMLPRRVPSFEA</sequence>
<keyword evidence="10 11" id="KW-0472">Membrane</keyword>
<dbReference type="Gene3D" id="6.10.340.10">
    <property type="match status" value="1"/>
</dbReference>
<dbReference type="GO" id="GO:0005886">
    <property type="term" value="C:plasma membrane"/>
    <property type="evidence" value="ECO:0007669"/>
    <property type="project" value="TreeGrafter"/>
</dbReference>
<dbReference type="SMART" id="SM00304">
    <property type="entry name" value="HAMP"/>
    <property type="match status" value="1"/>
</dbReference>
<organism evidence="14 15">
    <name type="scientific">Croceibacterium soli</name>
    <dbReference type="NCBI Taxonomy" id="1739690"/>
    <lineage>
        <taxon>Bacteria</taxon>
        <taxon>Pseudomonadati</taxon>
        <taxon>Pseudomonadota</taxon>
        <taxon>Alphaproteobacteria</taxon>
        <taxon>Sphingomonadales</taxon>
        <taxon>Erythrobacteraceae</taxon>
        <taxon>Croceibacterium</taxon>
    </lineage>
</organism>
<dbReference type="PANTHER" id="PTHR45436:SF5">
    <property type="entry name" value="SENSOR HISTIDINE KINASE TRCS"/>
    <property type="match status" value="1"/>
</dbReference>
<comment type="catalytic activity">
    <reaction evidence="1">
        <text>ATP + protein L-histidine = ADP + protein N-phospho-L-histidine.</text>
        <dbReference type="EC" id="2.7.13.3"/>
    </reaction>
</comment>
<dbReference type="PANTHER" id="PTHR45436">
    <property type="entry name" value="SENSOR HISTIDINE KINASE YKOH"/>
    <property type="match status" value="1"/>
</dbReference>
<evidence type="ECO:0000256" key="11">
    <source>
        <dbReference type="SAM" id="Phobius"/>
    </source>
</evidence>
<dbReference type="Proteomes" id="UP000469159">
    <property type="component" value="Unassembled WGS sequence"/>
</dbReference>
<keyword evidence="8 11" id="KW-1133">Transmembrane helix</keyword>
<gene>
    <name evidence="14" type="ORF">GRI75_10255</name>
</gene>
<dbReference type="InterPro" id="IPR004358">
    <property type="entry name" value="Sig_transdc_His_kin-like_C"/>
</dbReference>
<dbReference type="GO" id="GO:0000155">
    <property type="term" value="F:phosphorelay sensor kinase activity"/>
    <property type="evidence" value="ECO:0007669"/>
    <property type="project" value="InterPro"/>
</dbReference>
<dbReference type="AlphaFoldDB" id="A0A6I4UTC1"/>
<accession>A0A6I4UTC1</accession>
<keyword evidence="4" id="KW-0597">Phosphoprotein</keyword>
<evidence type="ECO:0000256" key="6">
    <source>
        <dbReference type="ARBA" id="ARBA00022692"/>
    </source>
</evidence>
<proteinExistence type="predicted"/>
<dbReference type="SUPFAM" id="SSF47384">
    <property type="entry name" value="Homodimeric domain of signal transducing histidine kinase"/>
    <property type="match status" value="1"/>
</dbReference>
<evidence type="ECO:0000313" key="15">
    <source>
        <dbReference type="Proteomes" id="UP000469159"/>
    </source>
</evidence>
<dbReference type="PROSITE" id="PS50885">
    <property type="entry name" value="HAMP"/>
    <property type="match status" value="1"/>
</dbReference>
<feature type="domain" description="HAMP" evidence="13">
    <location>
        <begin position="81"/>
        <end position="135"/>
    </location>
</feature>